<keyword evidence="3" id="KW-1185">Reference proteome</keyword>
<dbReference type="PIRSF" id="PIRSF010606">
    <property type="entry name" value="Spore_coat_CotJB"/>
    <property type="match status" value="1"/>
</dbReference>
<evidence type="ECO:0000313" key="3">
    <source>
        <dbReference type="Proteomes" id="UP001057291"/>
    </source>
</evidence>
<dbReference type="InterPro" id="IPR024207">
    <property type="entry name" value="CotJB_dom"/>
</dbReference>
<dbReference type="Proteomes" id="UP001057291">
    <property type="component" value="Unassembled WGS sequence"/>
</dbReference>
<comment type="caution">
    <text evidence="2">The sequence shown here is derived from an EMBL/GenBank/DDBJ whole genome shotgun (WGS) entry which is preliminary data.</text>
</comment>
<dbReference type="InterPro" id="IPR016571">
    <property type="entry name" value="Spore_coat_assembly_CotJB"/>
</dbReference>
<accession>A0AAV4LA89</accession>
<name>A0AAV4LA89_9BACL</name>
<proteinExistence type="predicted"/>
<dbReference type="EMBL" id="BOQE01000001">
    <property type="protein sequence ID" value="GIM44690.1"/>
    <property type="molecule type" value="Genomic_DNA"/>
</dbReference>
<organism evidence="2 3">
    <name type="scientific">Collibacillus ludicampi</name>
    <dbReference type="NCBI Taxonomy" id="2771369"/>
    <lineage>
        <taxon>Bacteria</taxon>
        <taxon>Bacillati</taxon>
        <taxon>Bacillota</taxon>
        <taxon>Bacilli</taxon>
        <taxon>Bacillales</taxon>
        <taxon>Alicyclobacillaceae</taxon>
        <taxon>Collibacillus</taxon>
    </lineage>
</organism>
<dbReference type="AlphaFoldDB" id="A0AAV4LA89"/>
<feature type="domain" description="Protein CotJB" evidence="1">
    <location>
        <begin position="13"/>
        <end position="88"/>
    </location>
</feature>
<dbReference type="RefSeq" id="WP_282197955.1">
    <property type="nucleotide sequence ID" value="NZ_BOQE01000001.1"/>
</dbReference>
<gene>
    <name evidence="2" type="ORF">DNHGIG_02390</name>
</gene>
<evidence type="ECO:0000259" key="1">
    <source>
        <dbReference type="Pfam" id="PF12652"/>
    </source>
</evidence>
<dbReference type="Pfam" id="PF12652">
    <property type="entry name" value="CotJB"/>
    <property type="match status" value="1"/>
</dbReference>
<protein>
    <recommendedName>
        <fullName evidence="1">Protein CotJB domain-containing protein</fullName>
    </recommendedName>
</protein>
<sequence length="89" mass="11072">MSERHSVDRRYYELLHQLQAIDFVLVELNLYLDTHPDDRNALEQHNHYVQERWKIAQEYESRYGPLTHFGHSYSRFPWQWDDSPWPWQV</sequence>
<evidence type="ECO:0000313" key="2">
    <source>
        <dbReference type="EMBL" id="GIM44690.1"/>
    </source>
</evidence>
<reference evidence="2" key="1">
    <citation type="journal article" date="2023" name="Int. J. Syst. Evol. Microbiol.">
        <title>Collibacillus ludicampi gen. nov., sp. nov., a new soil bacterium of the family Alicyclobacillaceae.</title>
        <authorList>
            <person name="Jojima T."/>
            <person name="Ioku Y."/>
            <person name="Fukuta Y."/>
            <person name="Shirasaka N."/>
            <person name="Matsumura Y."/>
            <person name="Mori M."/>
        </authorList>
    </citation>
    <scope>NUCLEOTIDE SEQUENCE</scope>
    <source>
        <strain evidence="2">TP075</strain>
    </source>
</reference>